<dbReference type="InterPro" id="IPR027417">
    <property type="entry name" value="P-loop_NTPase"/>
</dbReference>
<proteinExistence type="predicted"/>
<dbReference type="Proteomes" id="UP000288716">
    <property type="component" value="Unassembled WGS sequence"/>
</dbReference>
<accession>A0A443SK94</accession>
<dbReference type="EMBL" id="NCKV01001662">
    <property type="protein sequence ID" value="RWS27946.1"/>
    <property type="molecule type" value="Genomic_DNA"/>
</dbReference>
<keyword evidence="1" id="KW-0175">Coiled coil</keyword>
<dbReference type="SMART" id="SM00320">
    <property type="entry name" value="WD40"/>
    <property type="match status" value="5"/>
</dbReference>
<sequence>MIEVRELLDSCAMDESLRNKYLLSIQQQQVNFVLENEFAIKQTMLIKFESAEKETSEELQKLDKQLADHQKTVVSTASEETIKLGVEAIKLMLRKTVENTIEVQSQEESQSVYSGIESSLYSELIEQEKIRCDVTANLVVFESLLKKIELFISSPSNSTLVVYGPRGSGKSSFIAKVSHFVSLHFPSFVVIHRSVGVSEFSLTQEQLFRSIYEQCCALFGKYMEYARFHATESFVSTLKKITDDKQLLILIDGIDQFAPFHEFDLTAGSPLCTDFENIFGKLNMVEIPVLSIEENFDIFTQILNKKKRKISDAQKQAVAIAFQYCHSPVYAHLLANEAVYWCSDHLNNDSVIPKDASSLMNDVFIGSIFVNCWRTSFFKEMIVERIPHETLVASREMVHTFFKRTVNFDDIFEKAVNLIAAEEAPFTALMSNQLSAANEYIFHVNWLSYKLKTSDPFHFLEDIQLFERLYITEEDLELRLLKNFIIVSSYSLRYDASQIYSQVFARLNEFMSNQSNEVINKYPKMKSIFDYCCDQPKTSLFPLNVSFMSLTYDENGSPLAAFRENTEETFCFLFVIKANPVYIVSLSSDSGKIVVWDIYQEKPVRTLKGVNQPRSMQMIDEFRALVLCNRELKVYNLDSGVVESKLKGVMNQKMPFYGLHDDNYVVALSRNRMYVNMMNVVTGDLETQFKVGEDRFLNSLLVSANGKICVCGDETQKPFPLLVWDLSSRKLLYDLRIPHHEFVTHLAAISDDGHYVVSVCKELNSTAVNFIIVYDLQSGTLFKKWKPECNTCSIAISSQGGFVLNGIENCRILVWDLSTGAKRLYLSKCIPIIEAPVDTLQIDLSGKRCLSFDSLARDPSIRIWDAETGTCVAVFTPDHPLSCCQLTPDGQIVVFCFKKCTKLHTLALCTCKSLENERKRESKTYGRIDLNGSVFDLNES</sequence>
<dbReference type="Gene3D" id="3.40.50.300">
    <property type="entry name" value="P-loop containing nucleotide triphosphate hydrolases"/>
    <property type="match status" value="1"/>
</dbReference>
<dbReference type="OrthoDB" id="6134417at2759"/>
<comment type="caution">
    <text evidence="2">The sequence shown here is derived from an EMBL/GenBank/DDBJ whole genome shotgun (WGS) entry which is preliminary data.</text>
</comment>
<name>A0A443SK94_9ACAR</name>
<feature type="coiled-coil region" evidence="1">
    <location>
        <begin position="45"/>
        <end position="72"/>
    </location>
</feature>
<reference evidence="2 3" key="1">
    <citation type="journal article" date="2018" name="Gigascience">
        <title>Genomes of trombidid mites reveal novel predicted allergens and laterally-transferred genes associated with secondary metabolism.</title>
        <authorList>
            <person name="Dong X."/>
            <person name="Chaisiri K."/>
            <person name="Xia D."/>
            <person name="Armstrong S.D."/>
            <person name="Fang Y."/>
            <person name="Donnelly M.J."/>
            <person name="Kadowaki T."/>
            <person name="McGarry J.W."/>
            <person name="Darby A.C."/>
            <person name="Makepeace B.L."/>
        </authorList>
    </citation>
    <scope>NUCLEOTIDE SEQUENCE [LARGE SCALE GENOMIC DNA]</scope>
    <source>
        <strain evidence="2">UoL-UT</strain>
    </source>
</reference>
<dbReference type="Gene3D" id="2.130.10.10">
    <property type="entry name" value="YVTN repeat-like/Quinoprotein amine dehydrogenase"/>
    <property type="match status" value="2"/>
</dbReference>
<organism evidence="2 3">
    <name type="scientific">Leptotrombidium deliense</name>
    <dbReference type="NCBI Taxonomy" id="299467"/>
    <lineage>
        <taxon>Eukaryota</taxon>
        <taxon>Metazoa</taxon>
        <taxon>Ecdysozoa</taxon>
        <taxon>Arthropoda</taxon>
        <taxon>Chelicerata</taxon>
        <taxon>Arachnida</taxon>
        <taxon>Acari</taxon>
        <taxon>Acariformes</taxon>
        <taxon>Trombidiformes</taxon>
        <taxon>Prostigmata</taxon>
        <taxon>Anystina</taxon>
        <taxon>Parasitengona</taxon>
        <taxon>Trombiculoidea</taxon>
        <taxon>Trombiculidae</taxon>
        <taxon>Leptotrombidium</taxon>
    </lineage>
</organism>
<dbReference type="SUPFAM" id="SSF52540">
    <property type="entry name" value="P-loop containing nucleoside triphosphate hydrolases"/>
    <property type="match status" value="1"/>
</dbReference>
<protein>
    <submittedName>
        <fullName evidence="2">NACHT and WD repeat domain-containing protein 2-like protein</fullName>
    </submittedName>
</protein>
<dbReference type="InterPro" id="IPR052752">
    <property type="entry name" value="NACHT-WD_repeat"/>
</dbReference>
<keyword evidence="3" id="KW-1185">Reference proteome</keyword>
<dbReference type="InterPro" id="IPR001680">
    <property type="entry name" value="WD40_rpt"/>
</dbReference>
<dbReference type="STRING" id="299467.A0A443SK94"/>
<dbReference type="PANTHER" id="PTHR19871">
    <property type="entry name" value="BETA TRANSDUCIN-RELATED PROTEIN"/>
    <property type="match status" value="1"/>
</dbReference>
<gene>
    <name evidence="2" type="ORF">B4U80_00502</name>
</gene>
<dbReference type="SUPFAM" id="SSF50998">
    <property type="entry name" value="Quinoprotein alcohol dehydrogenase-like"/>
    <property type="match status" value="1"/>
</dbReference>
<evidence type="ECO:0000256" key="1">
    <source>
        <dbReference type="SAM" id="Coils"/>
    </source>
</evidence>
<dbReference type="InterPro" id="IPR015943">
    <property type="entry name" value="WD40/YVTN_repeat-like_dom_sf"/>
</dbReference>
<dbReference type="AlphaFoldDB" id="A0A443SK94"/>
<dbReference type="InterPro" id="IPR011047">
    <property type="entry name" value="Quinoprotein_ADH-like_sf"/>
</dbReference>
<dbReference type="PANTHER" id="PTHR19871:SF45">
    <property type="entry name" value="NACHT DOMAIN-CONTAINING PROTEIN"/>
    <property type="match status" value="1"/>
</dbReference>
<evidence type="ECO:0000313" key="2">
    <source>
        <dbReference type="EMBL" id="RWS27946.1"/>
    </source>
</evidence>
<evidence type="ECO:0000313" key="3">
    <source>
        <dbReference type="Proteomes" id="UP000288716"/>
    </source>
</evidence>
<dbReference type="VEuPathDB" id="VectorBase:LDEU004093"/>